<dbReference type="SUPFAM" id="SSF56770">
    <property type="entry name" value="HydA/Nqo6-like"/>
    <property type="match status" value="1"/>
</dbReference>
<dbReference type="AlphaFoldDB" id="A0A941D7V1"/>
<proteinExistence type="predicted"/>
<dbReference type="Proteomes" id="UP000677016">
    <property type="component" value="Unassembled WGS sequence"/>
</dbReference>
<keyword evidence="3" id="KW-1185">Reference proteome</keyword>
<dbReference type="EMBL" id="JAGSNF010000003">
    <property type="protein sequence ID" value="MBR7742425.1"/>
    <property type="molecule type" value="Genomic_DNA"/>
</dbReference>
<organism evidence="2 3">
    <name type="scientific">Phycicoccus avicenniae</name>
    <dbReference type="NCBI Taxonomy" id="2828860"/>
    <lineage>
        <taxon>Bacteria</taxon>
        <taxon>Bacillati</taxon>
        <taxon>Actinomycetota</taxon>
        <taxon>Actinomycetes</taxon>
        <taxon>Micrococcales</taxon>
        <taxon>Intrasporangiaceae</taxon>
        <taxon>Phycicoccus</taxon>
    </lineage>
</organism>
<protein>
    <submittedName>
        <fullName evidence="2">Uncharacterized protein</fullName>
    </submittedName>
</protein>
<dbReference type="RefSeq" id="WP_211601556.1">
    <property type="nucleotide sequence ID" value="NZ_JAGSNF010000003.1"/>
</dbReference>
<evidence type="ECO:0000256" key="1">
    <source>
        <dbReference type="SAM" id="MobiDB-lite"/>
    </source>
</evidence>
<gene>
    <name evidence="2" type="ORF">KC207_03855</name>
</gene>
<sequence>MGLRQWVERRAVRASRVLLVECPGAWQVRAACEGAVLRRGWRLADCPAGADVLLVAGVPDEDTQVVLERVWEAMPGPRVRVGARSEHAVDAALDDAVRDLLDLGARDDDARSRPTVPDLGDTDHDDTAMAPDGIPLAEGDPDDRDGLEMDVLPLRLGPVLPHWPPGLVVDVRLHGDLVVAGSTSWVGGGTVAAEPHPRLRAARACDDVAAVLALVGWEDATDAARTARDTLLARHGDDARATIADLRHRVARSRRLGWALRGVGYLEREAVLRAGLPGSAAGDCLDRLLVLLERADTAAREYREGADSHGGEPGQPAVVLDDLLAHQDLGVARILVASLGLRAPCKVGADA</sequence>
<evidence type="ECO:0000313" key="3">
    <source>
        <dbReference type="Proteomes" id="UP000677016"/>
    </source>
</evidence>
<name>A0A941D7V1_9MICO</name>
<evidence type="ECO:0000313" key="2">
    <source>
        <dbReference type="EMBL" id="MBR7742425.1"/>
    </source>
</evidence>
<reference evidence="2" key="1">
    <citation type="submission" date="2021-04" db="EMBL/GenBank/DDBJ databases">
        <title>Phycicoccus avicenniae sp. nov., a novel endophytic actinomycetes isolated from branch of Avicennia mariana.</title>
        <authorList>
            <person name="Tuo L."/>
        </authorList>
    </citation>
    <scope>NUCLEOTIDE SEQUENCE</scope>
    <source>
        <strain evidence="2">BSK3Z-2</strain>
    </source>
</reference>
<accession>A0A941D7V1</accession>
<feature type="region of interest" description="Disordered" evidence="1">
    <location>
        <begin position="107"/>
        <end position="145"/>
    </location>
</feature>
<comment type="caution">
    <text evidence="2">The sequence shown here is derived from an EMBL/GenBank/DDBJ whole genome shotgun (WGS) entry which is preliminary data.</text>
</comment>